<dbReference type="EMBL" id="FNUG01000004">
    <property type="protein sequence ID" value="SEE98773.1"/>
    <property type="molecule type" value="Genomic_DNA"/>
</dbReference>
<gene>
    <name evidence="2" type="ORF">SAMN04488034_10431</name>
</gene>
<evidence type="ECO:0000259" key="1">
    <source>
        <dbReference type="Pfam" id="PF04230"/>
    </source>
</evidence>
<dbReference type="AlphaFoldDB" id="A0A1H5NB20"/>
<reference evidence="2 3" key="1">
    <citation type="submission" date="2016-10" db="EMBL/GenBank/DDBJ databases">
        <authorList>
            <person name="de Groot N.N."/>
        </authorList>
    </citation>
    <scope>NUCLEOTIDE SEQUENCE [LARGE SCALE GENOMIC DNA]</scope>
    <source>
        <strain evidence="2 3">DSM 23553</strain>
    </source>
</reference>
<keyword evidence="2" id="KW-0808">Transferase</keyword>
<dbReference type="Pfam" id="PF04230">
    <property type="entry name" value="PS_pyruv_trans"/>
    <property type="match status" value="1"/>
</dbReference>
<sequence length="278" mass="32081">MKRLYKYIFQKRNEEKSIKVFWSSNKYIAGKDWENFGDALVPWLVKKISGKGVEWNSKKTLKKTKIFFVIGSILEQAHKNCIVWGAGVINSHSRIKPSNFLAVRGPISYSRVLASGEKMEPIWGDPALLCPMVYPAPKKKQRDIITIIPHYMDYGDVKKKFKDQKGYEILDLKVTDVELIIDKIATSKIVFSSSLHGLIVAHAYGIKAIWVQFSERLDGDDIKFNDYFMSVGIRLYKPFDFTEDLMSRSFSNDRSLPHLPTLQKVQMNLIRTCPFFNL</sequence>
<evidence type="ECO:0000313" key="3">
    <source>
        <dbReference type="Proteomes" id="UP000199448"/>
    </source>
</evidence>
<dbReference type="Proteomes" id="UP000199448">
    <property type="component" value="Unassembled WGS sequence"/>
</dbReference>
<proteinExistence type="predicted"/>
<feature type="domain" description="Polysaccharide pyruvyl transferase" evidence="1">
    <location>
        <begin position="62"/>
        <end position="211"/>
    </location>
</feature>
<keyword evidence="3" id="KW-1185">Reference proteome</keyword>
<dbReference type="GO" id="GO:0016740">
    <property type="term" value="F:transferase activity"/>
    <property type="evidence" value="ECO:0007669"/>
    <property type="project" value="UniProtKB-KW"/>
</dbReference>
<organism evidence="2 3">
    <name type="scientific">Salinimicrobium catena</name>
    <dbReference type="NCBI Taxonomy" id="390640"/>
    <lineage>
        <taxon>Bacteria</taxon>
        <taxon>Pseudomonadati</taxon>
        <taxon>Bacteroidota</taxon>
        <taxon>Flavobacteriia</taxon>
        <taxon>Flavobacteriales</taxon>
        <taxon>Flavobacteriaceae</taxon>
        <taxon>Salinimicrobium</taxon>
    </lineage>
</organism>
<accession>A0A1H5NB20</accession>
<evidence type="ECO:0000313" key="2">
    <source>
        <dbReference type="EMBL" id="SEE98773.1"/>
    </source>
</evidence>
<dbReference type="STRING" id="390640.SAMN04488034_10431"/>
<protein>
    <submittedName>
        <fullName evidence="2">Polysaccharide pyruvyl transferase</fullName>
    </submittedName>
</protein>
<dbReference type="InterPro" id="IPR007345">
    <property type="entry name" value="Polysacch_pyruvyl_Trfase"/>
</dbReference>
<name>A0A1H5NB20_9FLAO</name>
<dbReference type="RefSeq" id="WP_093113324.1">
    <property type="nucleotide sequence ID" value="NZ_FNGG01000004.1"/>
</dbReference>
<dbReference type="OrthoDB" id="9803627at2"/>